<accession>A0A8H4RIQ5</accession>
<protein>
    <submittedName>
        <fullName evidence="2">Uncharacterized protein</fullName>
    </submittedName>
</protein>
<dbReference type="EMBL" id="JAAMPI010000649">
    <property type="protein sequence ID" value="KAF4629635.1"/>
    <property type="molecule type" value="Genomic_DNA"/>
</dbReference>
<name>A0A8H4RIQ5_9HELO</name>
<gene>
    <name evidence="2" type="ORF">G7Y89_g8513</name>
</gene>
<feature type="compositionally biased region" description="Low complexity" evidence="1">
    <location>
        <begin position="18"/>
        <end position="31"/>
    </location>
</feature>
<evidence type="ECO:0000313" key="2">
    <source>
        <dbReference type="EMBL" id="KAF4629635.1"/>
    </source>
</evidence>
<evidence type="ECO:0000256" key="1">
    <source>
        <dbReference type="SAM" id="MobiDB-lite"/>
    </source>
</evidence>
<organism evidence="2 3">
    <name type="scientific">Cudoniella acicularis</name>
    <dbReference type="NCBI Taxonomy" id="354080"/>
    <lineage>
        <taxon>Eukaryota</taxon>
        <taxon>Fungi</taxon>
        <taxon>Dikarya</taxon>
        <taxon>Ascomycota</taxon>
        <taxon>Pezizomycotina</taxon>
        <taxon>Leotiomycetes</taxon>
        <taxon>Helotiales</taxon>
        <taxon>Tricladiaceae</taxon>
        <taxon>Cudoniella</taxon>
    </lineage>
</organism>
<sequence>MNPNNRNWSKKGITKLDTNSTTSTPAAPPTKTARKDISKNKTPLIRVPILQHAVDPDILTLMPQSTAAHHKDGYANPWQKSGYSGRGTGSEIVLQKVPSCLMLPPQWGIIHDKFIAYLATHAPLDKKGRVPRHEETQERWKSEDIVGLLKERFDCLRNADIRPSAIEMRLALLDAGDNGYFQSPYGIFKDEKWGHGI</sequence>
<reference evidence="2 3" key="1">
    <citation type="submission" date="2020-03" db="EMBL/GenBank/DDBJ databases">
        <title>Draft Genome Sequence of Cudoniella acicularis.</title>
        <authorList>
            <person name="Buettner E."/>
            <person name="Kellner H."/>
        </authorList>
    </citation>
    <scope>NUCLEOTIDE SEQUENCE [LARGE SCALE GENOMIC DNA]</scope>
    <source>
        <strain evidence="2 3">DSM 108380</strain>
    </source>
</reference>
<proteinExistence type="predicted"/>
<dbReference type="Proteomes" id="UP000566819">
    <property type="component" value="Unassembled WGS sequence"/>
</dbReference>
<dbReference type="OrthoDB" id="5383839at2759"/>
<feature type="region of interest" description="Disordered" evidence="1">
    <location>
        <begin position="1"/>
        <end position="39"/>
    </location>
</feature>
<evidence type="ECO:0000313" key="3">
    <source>
        <dbReference type="Proteomes" id="UP000566819"/>
    </source>
</evidence>
<dbReference type="AlphaFoldDB" id="A0A8H4RIQ5"/>
<keyword evidence="3" id="KW-1185">Reference proteome</keyword>
<comment type="caution">
    <text evidence="2">The sequence shown here is derived from an EMBL/GenBank/DDBJ whole genome shotgun (WGS) entry which is preliminary data.</text>
</comment>